<dbReference type="EMBL" id="JAQMLR010000001">
    <property type="protein sequence ID" value="MDB8737254.1"/>
    <property type="molecule type" value="Genomic_DNA"/>
</dbReference>
<reference evidence="1" key="5">
    <citation type="submission" date="2021-10" db="EMBL/GenBank/DDBJ databases">
        <title>Collection of gut derived symbiotic bacterial strains cultured from healthy donors.</title>
        <authorList>
            <person name="Lin H."/>
            <person name="Littmann E."/>
            <person name="Claire K."/>
            <person name="Pamer E."/>
        </authorList>
    </citation>
    <scope>NUCLEOTIDE SEQUENCE</scope>
    <source>
        <strain evidence="2">MSK.23.18</strain>
        <strain evidence="1">MSK.23.4</strain>
    </source>
</reference>
<proteinExistence type="predicted"/>
<dbReference type="EMBL" id="JAPRAY010000007">
    <property type="protein sequence ID" value="MCZ0667138.1"/>
    <property type="molecule type" value="Genomic_DNA"/>
</dbReference>
<evidence type="ECO:0000313" key="23">
    <source>
        <dbReference type="Proteomes" id="UP000285610"/>
    </source>
</evidence>
<dbReference type="EMBL" id="QRLN01000004">
    <property type="protein sequence ID" value="RHJ14697.1"/>
    <property type="molecule type" value="Genomic_DNA"/>
</dbReference>
<evidence type="ECO:0000313" key="21">
    <source>
        <dbReference type="Proteomes" id="UP000283992"/>
    </source>
</evidence>
<dbReference type="EMBL" id="QSIR01000011">
    <property type="protein sequence ID" value="RHD06211.1"/>
    <property type="molecule type" value="Genomic_DNA"/>
</dbReference>
<dbReference type="Proteomes" id="UP001297370">
    <property type="component" value="Unassembled WGS sequence"/>
</dbReference>
<evidence type="ECO:0000313" key="19">
    <source>
        <dbReference type="Proteomes" id="UP000283834"/>
    </source>
</evidence>
<evidence type="ECO:0000313" key="7">
    <source>
        <dbReference type="EMBL" id="MDE1202044.1"/>
    </source>
</evidence>
<dbReference type="EMBL" id="QRQE01000005">
    <property type="protein sequence ID" value="RHM80472.1"/>
    <property type="molecule type" value="Genomic_DNA"/>
</dbReference>
<name>A0A2N5P4D5_MEDGN</name>
<dbReference type="EMBL" id="QRIS01000006">
    <property type="protein sequence ID" value="RHG86553.1"/>
    <property type="molecule type" value="Genomic_DNA"/>
</dbReference>
<dbReference type="Proteomes" id="UP000285610">
    <property type="component" value="Unassembled WGS sequence"/>
</dbReference>
<dbReference type="EMBL" id="JAPZEG010000001">
    <property type="protein sequence ID" value="MDE1202044.1"/>
    <property type="molecule type" value="Genomic_DNA"/>
</dbReference>
<evidence type="ECO:0000313" key="20">
    <source>
        <dbReference type="Proteomes" id="UP000283981"/>
    </source>
</evidence>
<evidence type="ECO:0000313" key="2">
    <source>
        <dbReference type="EMBL" id="MCB5617825.1"/>
    </source>
</evidence>
<dbReference type="Proteomes" id="UP000286137">
    <property type="component" value="Unassembled WGS sequence"/>
</dbReference>
<evidence type="ECO:0000313" key="15">
    <source>
        <dbReference type="EMBL" id="RHJ14697.1"/>
    </source>
</evidence>
<reference evidence="17 18" key="1">
    <citation type="journal article" date="2017" name="Genome Med.">
        <title>A novel Ruminococcus gnavus clade enriched in inflammatory bowel disease patients.</title>
        <authorList>
            <person name="Hall A.B."/>
            <person name="Yassour M."/>
            <person name="Sauk J."/>
            <person name="Garner A."/>
            <person name="Jiang X."/>
            <person name="Arthur T."/>
            <person name="Lagoudas G.K."/>
            <person name="Vatanen T."/>
            <person name="Fornelos N."/>
            <person name="Wilson R."/>
            <person name="Bertha M."/>
            <person name="Cohen M."/>
            <person name="Garber J."/>
            <person name="Khalili H."/>
            <person name="Gevers D."/>
            <person name="Ananthakrishnan A.N."/>
            <person name="Kugathasan S."/>
            <person name="Lander E.S."/>
            <person name="Blainey P."/>
            <person name="Vlamakis H."/>
            <person name="Xavier R.J."/>
            <person name="Huttenhower C."/>
        </authorList>
    </citation>
    <scope>NUCLEOTIDE SEQUENCE [LARGE SCALE GENOMIC DNA]</scope>
    <source>
        <strain evidence="9 18">RJX1125</strain>
        <strain evidence="10 17">RJX1128</strain>
    </source>
</reference>
<dbReference type="EMBL" id="JAJBOM010000001">
    <property type="protein sequence ID" value="MCB5617825.1"/>
    <property type="molecule type" value="Genomic_DNA"/>
</dbReference>
<dbReference type="EMBL" id="JAPRBD010000015">
    <property type="protein sequence ID" value="MCZ0690504.1"/>
    <property type="molecule type" value="Genomic_DNA"/>
</dbReference>
<dbReference type="EMBL" id="JAAIRV010000008">
    <property type="protein sequence ID" value="NSI57978.1"/>
    <property type="molecule type" value="Genomic_DNA"/>
</dbReference>
<evidence type="ECO:0000313" key="6">
    <source>
        <dbReference type="EMBL" id="MDB8737254.1"/>
    </source>
</evidence>
<dbReference type="Proteomes" id="UP001211731">
    <property type="component" value="Unassembled WGS sequence"/>
</dbReference>
<gene>
    <name evidence="10" type="ORF">CDL20_03195</name>
    <name evidence="9" type="ORF">CDL23_04210</name>
    <name evidence="15" type="ORF">DW142_04385</name>
    <name evidence="14" type="ORF">DW243_04745</name>
    <name evidence="13" type="ORF">DW812_08930</name>
    <name evidence="12" type="ORF">DWX36_02375</name>
    <name evidence="11" type="ORF">DWY88_01240</name>
    <name evidence="16" type="ORF">DWZ50_03155</name>
    <name evidence="8" type="ORF">G4993_06130</name>
    <name evidence="2" type="ORF">LIQ08_01400</name>
    <name evidence="1" type="ORF">LIQ10_07450</name>
    <name evidence="7" type="ORF">O4N78_00355</name>
    <name evidence="4" type="ORF">OZZ16_11400</name>
    <name evidence="3" type="ORF">OZZ17_06210</name>
    <name evidence="6" type="ORF">PNU63_00335</name>
    <name evidence="5" type="ORF">PNW85_00545</name>
</gene>
<evidence type="ECO:0000313" key="17">
    <source>
        <dbReference type="Proteomes" id="UP000234840"/>
    </source>
</evidence>
<organism evidence="16 23">
    <name type="scientific">Mediterraneibacter gnavus</name>
    <name type="common">Ruminococcus gnavus</name>
    <dbReference type="NCBI Taxonomy" id="33038"/>
    <lineage>
        <taxon>Bacteria</taxon>
        <taxon>Bacillati</taxon>
        <taxon>Bacillota</taxon>
        <taxon>Clostridia</taxon>
        <taxon>Lachnospirales</taxon>
        <taxon>Lachnospiraceae</taxon>
        <taxon>Mediterraneibacter</taxon>
    </lineage>
</organism>
<evidence type="ECO:0000313" key="11">
    <source>
        <dbReference type="EMBL" id="RGQ71470.1"/>
    </source>
</evidence>
<evidence type="ECO:0000313" key="4">
    <source>
        <dbReference type="EMBL" id="MCZ0690504.1"/>
    </source>
</evidence>
<dbReference type="EMBL" id="JAQMLA010000001">
    <property type="protein sequence ID" value="MDB8685175.1"/>
    <property type="molecule type" value="Genomic_DNA"/>
</dbReference>
<evidence type="ECO:0000313" key="5">
    <source>
        <dbReference type="EMBL" id="MDB8685175.1"/>
    </source>
</evidence>
<dbReference type="AlphaFoldDB" id="A0A2N5P4D5"/>
<protein>
    <submittedName>
        <fullName evidence="16">Uncharacterized protein</fullName>
    </submittedName>
</protein>
<dbReference type="EMBL" id="NIHT01000005">
    <property type="protein sequence ID" value="PLT76601.1"/>
    <property type="molecule type" value="Genomic_DNA"/>
</dbReference>
<evidence type="ECO:0000313" key="24">
    <source>
        <dbReference type="Proteomes" id="UP000286137"/>
    </source>
</evidence>
<evidence type="ECO:0000313" key="14">
    <source>
        <dbReference type="EMBL" id="RHG86553.1"/>
    </source>
</evidence>
<evidence type="ECO:0000313" key="18">
    <source>
        <dbReference type="Proteomes" id="UP000235093"/>
    </source>
</evidence>
<evidence type="ECO:0000313" key="9">
    <source>
        <dbReference type="EMBL" id="PLT76601.1"/>
    </source>
</evidence>
<evidence type="ECO:0000313" key="13">
    <source>
        <dbReference type="EMBL" id="RHD06211.1"/>
    </source>
</evidence>
<dbReference type="Proteomes" id="UP001079535">
    <property type="component" value="Unassembled WGS sequence"/>
</dbReference>
<comment type="caution">
    <text evidence="16">The sequence shown here is derived from an EMBL/GenBank/DDBJ whole genome shotgun (WGS) entry which is preliminary data.</text>
</comment>
<sequence>MAYETYGQINGVIREIQRGDSCCSQILRLDTENGEVRFTVMADTMVIENVRLRRGMRVAAFYDTSLPVPAIYPPQYRAEIVTVLRGEQNVMLNFFDENLVAEDNSLRLNLSPVTNIMTQNGQRFTCSPRNMELLVYYTNTTFSIPPMTTPQKVIVMCEM</sequence>
<reference evidence="5" key="8">
    <citation type="submission" date="2023-01" db="EMBL/GenBank/DDBJ databases">
        <title>Human gut microbiome strain richness.</title>
        <authorList>
            <person name="Chen-Liaw A."/>
        </authorList>
    </citation>
    <scope>NUCLEOTIDE SEQUENCE</scope>
    <source>
        <strain evidence="6">1001217st1_A9_1001217B_191108</strain>
        <strain evidence="5">RTP21484st1_H11_RTP21484_190118</strain>
    </source>
</reference>
<evidence type="ECO:0000313" key="3">
    <source>
        <dbReference type="EMBL" id="MCZ0667138.1"/>
    </source>
</evidence>
<dbReference type="Proteomes" id="UP001149331">
    <property type="component" value="Unassembled WGS sequence"/>
</dbReference>
<dbReference type="EMBL" id="QRWQ01000002">
    <property type="protein sequence ID" value="RGT41153.1"/>
    <property type="molecule type" value="Genomic_DNA"/>
</dbReference>
<reference evidence="7" key="7">
    <citation type="submission" date="2022-12" db="EMBL/GenBank/DDBJ databases">
        <title>Genome of R. gnavus strain RSHDN_120.</title>
        <authorList>
            <person name="Abdugheni R."/>
        </authorList>
    </citation>
    <scope>NUCLEOTIDE SEQUENCE</scope>
    <source>
        <strain evidence="7">RSHDN_120</strain>
    </source>
</reference>
<dbReference type="GeneID" id="57435361"/>
<dbReference type="EMBL" id="JAJBNC010000010">
    <property type="protein sequence ID" value="MCB5493576.1"/>
    <property type="molecule type" value="Genomic_DNA"/>
</dbReference>
<reference evidence="8" key="3">
    <citation type="journal article" date="2020" name="Cell Host Microbe">
        <title>Functional and Genomic Variation between Human-Derived Isolates of Lachnospiraceae Reveals Inter- and Intra-Species Diversity.</title>
        <authorList>
            <person name="Sorbara M.T."/>
            <person name="Littmann E.R."/>
            <person name="Fontana E."/>
            <person name="Moody T.U."/>
            <person name="Kohout C.E."/>
            <person name="Gjonbalaj M."/>
            <person name="Eaton V."/>
            <person name="Seok R."/>
            <person name="Leiner I.M."/>
            <person name="Pamer E.G."/>
        </authorList>
    </citation>
    <scope>NUCLEOTIDE SEQUENCE</scope>
    <source>
        <strain evidence="8">MSK.15.32</strain>
    </source>
</reference>
<reference evidence="3" key="6">
    <citation type="submission" date="2022-11" db="EMBL/GenBank/DDBJ databases">
        <title>Temperate bacteriophages infecting mucin-degrading bacterium Ruminococcus gnavus from the human gut.</title>
        <authorList>
            <person name="Buttimer C."/>
        </authorList>
    </citation>
    <scope>NUCLEOTIDE SEQUENCE</scope>
    <source>
        <strain evidence="3">CCUG 49994</strain>
        <strain evidence="4">CCUG 52279</strain>
    </source>
</reference>
<dbReference type="Proteomes" id="UP000283981">
    <property type="component" value="Unassembled WGS sequence"/>
</dbReference>
<evidence type="ECO:0000313" key="10">
    <source>
        <dbReference type="EMBL" id="PLT88568.1"/>
    </source>
</evidence>
<reference evidence="8" key="4">
    <citation type="submission" date="2020-02" db="EMBL/GenBank/DDBJ databases">
        <authorList>
            <person name="Littmann E."/>
            <person name="Sorbara M."/>
        </authorList>
    </citation>
    <scope>NUCLEOTIDE SEQUENCE</scope>
    <source>
        <strain evidence="8">MSK.15.32</strain>
    </source>
</reference>
<dbReference type="RefSeq" id="WP_004844574.1">
    <property type="nucleotide sequence ID" value="NZ_AP031446.1"/>
</dbReference>
<accession>A0A2N5P4D5</accession>
<dbReference type="Proteomes" id="UP000284472">
    <property type="component" value="Unassembled WGS sequence"/>
</dbReference>
<evidence type="ECO:0000313" key="16">
    <source>
        <dbReference type="EMBL" id="RHM80472.1"/>
    </source>
</evidence>
<dbReference type="Proteomes" id="UP000234840">
    <property type="component" value="Unassembled WGS sequence"/>
</dbReference>
<dbReference type="EMBL" id="QRTJ01000001">
    <property type="protein sequence ID" value="RGQ71470.1"/>
    <property type="molecule type" value="Genomic_DNA"/>
</dbReference>
<dbReference type="Proteomes" id="UP000235093">
    <property type="component" value="Unassembled WGS sequence"/>
</dbReference>
<evidence type="ECO:0000313" key="22">
    <source>
        <dbReference type="Proteomes" id="UP000284472"/>
    </source>
</evidence>
<dbReference type="Proteomes" id="UP000283834">
    <property type="component" value="Unassembled WGS sequence"/>
</dbReference>
<evidence type="ECO:0000313" key="8">
    <source>
        <dbReference type="EMBL" id="NSI57978.1"/>
    </source>
</evidence>
<dbReference type="Proteomes" id="UP000283992">
    <property type="component" value="Unassembled WGS sequence"/>
</dbReference>
<dbReference type="EMBL" id="NIHW01000005">
    <property type="protein sequence ID" value="PLT88568.1"/>
    <property type="molecule type" value="Genomic_DNA"/>
</dbReference>
<reference evidence="19 20" key="2">
    <citation type="submission" date="2018-08" db="EMBL/GenBank/DDBJ databases">
        <title>A genome reference for cultivated species of the human gut microbiota.</title>
        <authorList>
            <person name="Zou Y."/>
            <person name="Xue W."/>
            <person name="Luo G."/>
        </authorList>
    </citation>
    <scope>NUCLEOTIDE SEQUENCE [LARGE SCALE GENOMIC DNA]</scope>
    <source>
        <strain evidence="12 19">AF19-16AC</strain>
        <strain evidence="11 24">AF27-4BH</strain>
        <strain evidence="16 23">AF33-12</strain>
        <strain evidence="15 21">AM12-54</strain>
        <strain evidence="14 20">AM21-18</strain>
        <strain evidence="13 22">AM32-6</strain>
    </source>
</reference>
<dbReference type="Proteomes" id="UP001076974">
    <property type="component" value="Unassembled WGS sequence"/>
</dbReference>
<evidence type="ECO:0000313" key="1">
    <source>
        <dbReference type="EMBL" id="MCB5493576.1"/>
    </source>
</evidence>
<dbReference type="Proteomes" id="UP001296580">
    <property type="component" value="Unassembled WGS sequence"/>
</dbReference>
<dbReference type="Proteomes" id="UP001297422">
    <property type="component" value="Unassembled WGS sequence"/>
</dbReference>
<dbReference type="Proteomes" id="UP001212160">
    <property type="component" value="Unassembled WGS sequence"/>
</dbReference>
<evidence type="ECO:0000313" key="12">
    <source>
        <dbReference type="EMBL" id="RGT41153.1"/>
    </source>
</evidence>
<dbReference type="STRING" id="33038.GCA_900067245_00726"/>